<dbReference type="RefSeq" id="XP_008099829.1">
    <property type="nucleotide sequence ID" value="XM_008101638.1"/>
</dbReference>
<evidence type="ECO:0000256" key="1">
    <source>
        <dbReference type="SAM" id="MobiDB-lite"/>
    </source>
</evidence>
<dbReference type="Proteomes" id="UP000008782">
    <property type="component" value="Unassembled WGS sequence"/>
</dbReference>
<feature type="compositionally biased region" description="Low complexity" evidence="1">
    <location>
        <begin position="48"/>
        <end position="61"/>
    </location>
</feature>
<dbReference type="VEuPathDB" id="FungiDB:GLRG_11004"/>
<protein>
    <submittedName>
        <fullName evidence="2">Uncharacterized protein</fullName>
    </submittedName>
</protein>
<accession>E3QY71</accession>
<name>E3QY71_COLGM</name>
<dbReference type="GeneID" id="24416369"/>
<feature type="compositionally biased region" description="Basic and acidic residues" evidence="1">
    <location>
        <begin position="1"/>
        <end position="14"/>
    </location>
</feature>
<feature type="region of interest" description="Disordered" evidence="1">
    <location>
        <begin position="1"/>
        <end position="86"/>
    </location>
</feature>
<dbReference type="STRING" id="645133.E3QY71"/>
<dbReference type="AlphaFoldDB" id="E3QY71"/>
<dbReference type="eggNOG" id="ENOG502R9BU">
    <property type="taxonomic scope" value="Eukaryota"/>
</dbReference>
<evidence type="ECO:0000313" key="3">
    <source>
        <dbReference type="Proteomes" id="UP000008782"/>
    </source>
</evidence>
<organism evidence="3">
    <name type="scientific">Colletotrichum graminicola (strain M1.001 / M2 / FGSC 10212)</name>
    <name type="common">Maize anthracnose fungus</name>
    <name type="synonym">Glomerella graminicola</name>
    <dbReference type="NCBI Taxonomy" id="645133"/>
    <lineage>
        <taxon>Eukaryota</taxon>
        <taxon>Fungi</taxon>
        <taxon>Dikarya</taxon>
        <taxon>Ascomycota</taxon>
        <taxon>Pezizomycotina</taxon>
        <taxon>Sordariomycetes</taxon>
        <taxon>Hypocreomycetidae</taxon>
        <taxon>Glomerellales</taxon>
        <taxon>Glomerellaceae</taxon>
        <taxon>Colletotrichum</taxon>
        <taxon>Colletotrichum graminicola species complex</taxon>
    </lineage>
</organism>
<keyword evidence="3" id="KW-1185">Reference proteome</keyword>
<dbReference type="EMBL" id="GG697400">
    <property type="protein sequence ID" value="EFQ35809.1"/>
    <property type="molecule type" value="Genomic_DNA"/>
</dbReference>
<dbReference type="OrthoDB" id="5234213at2759"/>
<reference evidence="3" key="1">
    <citation type="journal article" date="2012" name="Nat. Genet.">
        <title>Lifestyle transitions in plant pathogenic Colletotrichum fungi deciphered by genome and transcriptome analyses.</title>
        <authorList>
            <person name="O'Connell R.J."/>
            <person name="Thon M.R."/>
            <person name="Hacquard S."/>
            <person name="Amyotte S.G."/>
            <person name="Kleemann J."/>
            <person name="Torres M.F."/>
            <person name="Damm U."/>
            <person name="Buiate E.A."/>
            <person name="Epstein L."/>
            <person name="Alkan N."/>
            <person name="Altmueller J."/>
            <person name="Alvarado-Balderrama L."/>
            <person name="Bauser C.A."/>
            <person name="Becker C."/>
            <person name="Birren B.W."/>
            <person name="Chen Z."/>
            <person name="Choi J."/>
            <person name="Crouch J.A."/>
            <person name="Duvick J.P."/>
            <person name="Farman M.A."/>
            <person name="Gan P."/>
            <person name="Heiman D."/>
            <person name="Henrissat B."/>
            <person name="Howard R.J."/>
            <person name="Kabbage M."/>
            <person name="Koch C."/>
            <person name="Kracher B."/>
            <person name="Kubo Y."/>
            <person name="Law A.D."/>
            <person name="Lebrun M.-H."/>
            <person name="Lee Y.-H."/>
            <person name="Miyara I."/>
            <person name="Moore N."/>
            <person name="Neumann U."/>
            <person name="Nordstroem K."/>
            <person name="Panaccione D.G."/>
            <person name="Panstruga R."/>
            <person name="Place M."/>
            <person name="Proctor R.H."/>
            <person name="Prusky D."/>
            <person name="Rech G."/>
            <person name="Reinhardt R."/>
            <person name="Rollins J.A."/>
            <person name="Rounsley S."/>
            <person name="Schardl C.L."/>
            <person name="Schwartz D.C."/>
            <person name="Shenoy N."/>
            <person name="Shirasu K."/>
            <person name="Sikhakolli U.R."/>
            <person name="Stueber K."/>
            <person name="Sukno S.A."/>
            <person name="Sweigard J.A."/>
            <person name="Takano Y."/>
            <person name="Takahara H."/>
            <person name="Trail F."/>
            <person name="van der Does H.C."/>
            <person name="Voll L.M."/>
            <person name="Will I."/>
            <person name="Young S."/>
            <person name="Zeng Q."/>
            <person name="Zhang J."/>
            <person name="Zhou S."/>
            <person name="Dickman M.B."/>
            <person name="Schulze-Lefert P."/>
            <person name="Ver Loren van Themaat E."/>
            <person name="Ma L.-J."/>
            <person name="Vaillancourt L.J."/>
        </authorList>
    </citation>
    <scope>NUCLEOTIDE SEQUENCE [LARGE SCALE GENOMIC DNA]</scope>
    <source>
        <strain evidence="3">M1.001 / M2 / FGSC 10212</strain>
    </source>
</reference>
<sequence>MAPKQPERLKHVAEKATSNNPSQLGDPVSLKAEVSQLSPTEDDLGANSKRPPSLSQKPSSSGKGGAAGAKNSDGSPVQGPEKKRLKQVAEENLEAGNPTQLGDPGNPGDDNCVNDEVIAAEAPAVTLPAFVKRRDPKPVDVYFHIASTVDHESRITEDIVAAQFEVLRSAFSHHGFALSLADDVSRVVDDVLGGGFYDEDLGIADHDGYIAWRASRNSRPPKTGCLLRVDSGWKVGIVAICTKELPSLRRSGRSDTTSILHSIIPTPG</sequence>
<dbReference type="HOGENOM" id="CLU_1038326_0_0_1"/>
<evidence type="ECO:0000313" key="2">
    <source>
        <dbReference type="EMBL" id="EFQ35809.1"/>
    </source>
</evidence>
<gene>
    <name evidence="2" type="ORF">GLRG_11004</name>
</gene>
<proteinExistence type="predicted"/>